<dbReference type="InterPro" id="IPR002347">
    <property type="entry name" value="SDR_fam"/>
</dbReference>
<accession>A0A382BLV4</accession>
<dbReference type="EMBL" id="UINC01030432">
    <property type="protein sequence ID" value="SVB14826.1"/>
    <property type="molecule type" value="Genomic_DNA"/>
</dbReference>
<dbReference type="InterPro" id="IPR036291">
    <property type="entry name" value="NAD(P)-bd_dom_sf"/>
</dbReference>
<organism evidence="2">
    <name type="scientific">marine metagenome</name>
    <dbReference type="NCBI Taxonomy" id="408172"/>
    <lineage>
        <taxon>unclassified sequences</taxon>
        <taxon>metagenomes</taxon>
        <taxon>ecological metagenomes</taxon>
    </lineage>
</organism>
<dbReference type="PANTHER" id="PTHR42760">
    <property type="entry name" value="SHORT-CHAIN DEHYDROGENASES/REDUCTASES FAMILY MEMBER"/>
    <property type="match status" value="1"/>
</dbReference>
<dbReference type="SUPFAM" id="SSF51735">
    <property type="entry name" value="NAD(P)-binding Rossmann-fold domains"/>
    <property type="match status" value="1"/>
</dbReference>
<dbReference type="InterPro" id="IPR020904">
    <property type="entry name" value="Sc_DH/Rdtase_CS"/>
</dbReference>
<dbReference type="Gene3D" id="3.40.50.720">
    <property type="entry name" value="NAD(P)-binding Rossmann-like Domain"/>
    <property type="match status" value="1"/>
</dbReference>
<dbReference type="PRINTS" id="PR00080">
    <property type="entry name" value="SDRFAMILY"/>
</dbReference>
<dbReference type="PRINTS" id="PR00081">
    <property type="entry name" value="GDHRDH"/>
</dbReference>
<name>A0A382BLV4_9ZZZZ</name>
<dbReference type="Pfam" id="PF13561">
    <property type="entry name" value="adh_short_C2"/>
    <property type="match status" value="1"/>
</dbReference>
<gene>
    <name evidence="2" type="ORF">METZ01_LOCUS167680</name>
</gene>
<dbReference type="GO" id="GO:0016616">
    <property type="term" value="F:oxidoreductase activity, acting on the CH-OH group of donors, NAD or NADP as acceptor"/>
    <property type="evidence" value="ECO:0007669"/>
    <property type="project" value="TreeGrafter"/>
</dbReference>
<proteinExistence type="inferred from homology"/>
<dbReference type="PANTHER" id="PTHR42760:SF123">
    <property type="entry name" value="OXIDOREDUCTASE"/>
    <property type="match status" value="1"/>
</dbReference>
<sequence>MDKKKVIVTGGAGDIGRSVCDYFLANNYMVVQTGINNEELSDLNSDNANLFLELLDVTNTKSSDDLINKHPKFDALINLAGVNFHEKEFEIKYFDRTVNVNLHGTYRMCVKSKKILSKNHGCIVNVASMLSYFGTPRNPGYASSKGAVVQLTKSLAISYAKENIRVNAVAPGWIATKMNQYIREPENQDRNKEILTRTPLNRWGKPEDIAGPIFFLCSDMAKFITGAILPVDGGYLTMP</sequence>
<evidence type="ECO:0000313" key="2">
    <source>
        <dbReference type="EMBL" id="SVB14826.1"/>
    </source>
</evidence>
<evidence type="ECO:0008006" key="3">
    <source>
        <dbReference type="Google" id="ProtNLM"/>
    </source>
</evidence>
<dbReference type="PROSITE" id="PS00061">
    <property type="entry name" value="ADH_SHORT"/>
    <property type="match status" value="1"/>
</dbReference>
<dbReference type="CDD" id="cd05233">
    <property type="entry name" value="SDR_c"/>
    <property type="match status" value="1"/>
</dbReference>
<protein>
    <recommendedName>
        <fullName evidence="3">SDR family oxidoreductase</fullName>
    </recommendedName>
</protein>
<evidence type="ECO:0000256" key="1">
    <source>
        <dbReference type="ARBA" id="ARBA00006484"/>
    </source>
</evidence>
<comment type="similarity">
    <text evidence="1">Belongs to the short-chain dehydrogenases/reductases (SDR) family.</text>
</comment>
<dbReference type="FunFam" id="3.40.50.720:FF:000084">
    <property type="entry name" value="Short-chain dehydrogenase reductase"/>
    <property type="match status" value="1"/>
</dbReference>
<dbReference type="GO" id="GO:0030497">
    <property type="term" value="P:fatty acid elongation"/>
    <property type="evidence" value="ECO:0007669"/>
    <property type="project" value="TreeGrafter"/>
</dbReference>
<reference evidence="2" key="1">
    <citation type="submission" date="2018-05" db="EMBL/GenBank/DDBJ databases">
        <authorList>
            <person name="Lanie J.A."/>
            <person name="Ng W.-L."/>
            <person name="Kazmierczak K.M."/>
            <person name="Andrzejewski T.M."/>
            <person name="Davidsen T.M."/>
            <person name="Wayne K.J."/>
            <person name="Tettelin H."/>
            <person name="Glass J.I."/>
            <person name="Rusch D."/>
            <person name="Podicherti R."/>
            <person name="Tsui H.-C.T."/>
            <person name="Winkler M.E."/>
        </authorList>
    </citation>
    <scope>NUCLEOTIDE SEQUENCE</scope>
</reference>
<dbReference type="AlphaFoldDB" id="A0A382BLV4"/>